<feature type="compositionally biased region" description="Basic and acidic residues" evidence="1">
    <location>
        <begin position="10"/>
        <end position="20"/>
    </location>
</feature>
<proteinExistence type="predicted"/>
<sequence>MGLFSNSSKNKQEATAEDSGHFYSADDDEAAAQAKSKRASNAGGAAPRRARSKAASDPILPEKKRARRRLVGAVALALGVAVGLPMLLDSEPKPLSSGIDIRIPSKDKPAVLAEAPVPAADALDAREEIVEAPQAAAAATNDVAEVNVAAARPDMKMLPKEEPKPTDLKMVEKTTPKPAEKAPPKVVKAEQKPADAARAMAILEGKPAVASGEKFVVQVASLASQEKVDELRARLREAGISSFTQRVKTKEGELIRVRVGPSSKDEAEKTRARLGKLGLGGSVVPA</sequence>
<dbReference type="Gene3D" id="3.30.70.1070">
    <property type="entry name" value="Sporulation related repeat"/>
    <property type="match status" value="1"/>
</dbReference>
<keyword evidence="2" id="KW-0472">Membrane</keyword>
<feature type="domain" description="SPOR" evidence="3">
    <location>
        <begin position="209"/>
        <end position="286"/>
    </location>
</feature>
<dbReference type="SUPFAM" id="SSF110997">
    <property type="entry name" value="Sporulation related repeat"/>
    <property type="match status" value="1"/>
</dbReference>
<dbReference type="RefSeq" id="WP_119810661.1">
    <property type="nucleotide sequence ID" value="NZ_QYUP01000094.1"/>
</dbReference>
<feature type="transmembrane region" description="Helical" evidence="2">
    <location>
        <begin position="70"/>
        <end position="88"/>
    </location>
</feature>
<keyword evidence="2" id="KW-1133">Transmembrane helix</keyword>
<dbReference type="InterPro" id="IPR007730">
    <property type="entry name" value="SPOR-like_dom"/>
</dbReference>
<accession>A0A418XXZ4</accession>
<keyword evidence="5" id="KW-1185">Reference proteome</keyword>
<dbReference type="GO" id="GO:0032506">
    <property type="term" value="P:cytokinetic process"/>
    <property type="evidence" value="ECO:0007669"/>
    <property type="project" value="TreeGrafter"/>
</dbReference>
<feature type="region of interest" description="Disordered" evidence="1">
    <location>
        <begin position="1"/>
        <end position="63"/>
    </location>
</feature>
<comment type="caution">
    <text evidence="4">The sequence shown here is derived from an EMBL/GenBank/DDBJ whole genome shotgun (WGS) entry which is preliminary data.</text>
</comment>
<dbReference type="AlphaFoldDB" id="A0A418XXZ4"/>
<dbReference type="EMBL" id="QYUP01000094">
    <property type="protein sequence ID" value="RJG17818.1"/>
    <property type="molecule type" value="Genomic_DNA"/>
</dbReference>
<evidence type="ECO:0000256" key="1">
    <source>
        <dbReference type="SAM" id="MobiDB-lite"/>
    </source>
</evidence>
<evidence type="ECO:0000313" key="5">
    <source>
        <dbReference type="Proteomes" id="UP000284006"/>
    </source>
</evidence>
<keyword evidence="2" id="KW-0812">Transmembrane</keyword>
<name>A0A418XXZ4_9BURK</name>
<gene>
    <name evidence="4" type="ORF">D3872_10125</name>
</gene>
<dbReference type="PROSITE" id="PS51724">
    <property type="entry name" value="SPOR"/>
    <property type="match status" value="1"/>
</dbReference>
<dbReference type="GO" id="GO:0032153">
    <property type="term" value="C:cell division site"/>
    <property type="evidence" value="ECO:0007669"/>
    <property type="project" value="TreeGrafter"/>
</dbReference>
<dbReference type="OrthoDB" id="8563804at2"/>
<protein>
    <recommendedName>
        <fullName evidence="3">SPOR domain-containing protein</fullName>
    </recommendedName>
</protein>
<dbReference type="InterPro" id="IPR052521">
    <property type="entry name" value="Cell_div_SPOR-domain"/>
</dbReference>
<dbReference type="GO" id="GO:0042834">
    <property type="term" value="F:peptidoglycan binding"/>
    <property type="evidence" value="ECO:0007669"/>
    <property type="project" value="InterPro"/>
</dbReference>
<dbReference type="PANTHER" id="PTHR38687:SF1">
    <property type="entry name" value="CELL DIVISION PROTEIN DEDD"/>
    <property type="match status" value="1"/>
</dbReference>
<dbReference type="InterPro" id="IPR036680">
    <property type="entry name" value="SPOR-like_sf"/>
</dbReference>
<dbReference type="GO" id="GO:0030428">
    <property type="term" value="C:cell septum"/>
    <property type="evidence" value="ECO:0007669"/>
    <property type="project" value="TreeGrafter"/>
</dbReference>
<evidence type="ECO:0000313" key="4">
    <source>
        <dbReference type="EMBL" id="RJG17818.1"/>
    </source>
</evidence>
<evidence type="ECO:0000256" key="2">
    <source>
        <dbReference type="SAM" id="Phobius"/>
    </source>
</evidence>
<dbReference type="PANTHER" id="PTHR38687">
    <property type="entry name" value="CELL DIVISION PROTEIN DEDD-RELATED"/>
    <property type="match status" value="1"/>
</dbReference>
<dbReference type="Proteomes" id="UP000284006">
    <property type="component" value="Unassembled WGS sequence"/>
</dbReference>
<evidence type="ECO:0000259" key="3">
    <source>
        <dbReference type="PROSITE" id="PS51724"/>
    </source>
</evidence>
<reference evidence="4 5" key="1">
    <citation type="submission" date="2018-09" db="EMBL/GenBank/DDBJ databases">
        <authorList>
            <person name="Zhu H."/>
        </authorList>
    </citation>
    <scope>NUCLEOTIDE SEQUENCE [LARGE SCALE GENOMIC DNA]</scope>
    <source>
        <strain evidence="4 5">K1S02-61</strain>
    </source>
</reference>
<organism evidence="4 5">
    <name type="scientific">Massilia cavernae</name>
    <dbReference type="NCBI Taxonomy" id="2320864"/>
    <lineage>
        <taxon>Bacteria</taxon>
        <taxon>Pseudomonadati</taxon>
        <taxon>Pseudomonadota</taxon>
        <taxon>Betaproteobacteria</taxon>
        <taxon>Burkholderiales</taxon>
        <taxon>Oxalobacteraceae</taxon>
        <taxon>Telluria group</taxon>
        <taxon>Massilia</taxon>
    </lineage>
</organism>
<dbReference type="Pfam" id="PF05036">
    <property type="entry name" value="SPOR"/>
    <property type="match status" value="1"/>
</dbReference>